<protein>
    <recommendedName>
        <fullName evidence="1">RNase H type-1 domain-containing protein</fullName>
    </recommendedName>
</protein>
<dbReference type="PANTHER" id="PTHR48475">
    <property type="entry name" value="RIBONUCLEASE H"/>
    <property type="match status" value="1"/>
</dbReference>
<dbReference type="KEGG" id="nta:107775030"/>
<dbReference type="OrthoDB" id="1303539at2759"/>
<accession>A0A1S3YDW3</accession>
<dbReference type="InterPro" id="IPR012337">
    <property type="entry name" value="RNaseH-like_sf"/>
</dbReference>
<organism evidence="2">
    <name type="scientific">Nicotiana tabacum</name>
    <name type="common">Common tobacco</name>
    <dbReference type="NCBI Taxonomy" id="4097"/>
    <lineage>
        <taxon>Eukaryota</taxon>
        <taxon>Viridiplantae</taxon>
        <taxon>Streptophyta</taxon>
        <taxon>Embryophyta</taxon>
        <taxon>Tracheophyta</taxon>
        <taxon>Spermatophyta</taxon>
        <taxon>Magnoliopsida</taxon>
        <taxon>eudicotyledons</taxon>
        <taxon>Gunneridae</taxon>
        <taxon>Pentapetalae</taxon>
        <taxon>asterids</taxon>
        <taxon>lamiids</taxon>
        <taxon>Solanales</taxon>
        <taxon>Solanaceae</taxon>
        <taxon>Nicotianoideae</taxon>
        <taxon>Nicotianeae</taxon>
        <taxon>Nicotiana</taxon>
    </lineage>
</organism>
<dbReference type="SMR" id="A0A1S3YDW3"/>
<dbReference type="GO" id="GO:0004523">
    <property type="term" value="F:RNA-DNA hybrid ribonuclease activity"/>
    <property type="evidence" value="ECO:0007669"/>
    <property type="project" value="InterPro"/>
</dbReference>
<evidence type="ECO:0000313" key="2">
    <source>
        <dbReference type="RefSeq" id="XP_016450187.1"/>
    </source>
</evidence>
<dbReference type="PROSITE" id="PS50879">
    <property type="entry name" value="RNASE_H_1"/>
    <property type="match status" value="1"/>
</dbReference>
<dbReference type="STRING" id="4097.A0A1S3YDW3"/>
<dbReference type="RefSeq" id="XP_016450187.1">
    <property type="nucleotide sequence ID" value="XM_016594701.1"/>
</dbReference>
<dbReference type="GO" id="GO:0003676">
    <property type="term" value="F:nucleic acid binding"/>
    <property type="evidence" value="ECO:0007669"/>
    <property type="project" value="InterPro"/>
</dbReference>
<evidence type="ECO:0000259" key="1">
    <source>
        <dbReference type="PROSITE" id="PS50879"/>
    </source>
</evidence>
<dbReference type="Pfam" id="PF17921">
    <property type="entry name" value="Integrase_H2C2"/>
    <property type="match status" value="1"/>
</dbReference>
<dbReference type="InterPro" id="IPR036397">
    <property type="entry name" value="RNaseH_sf"/>
</dbReference>
<dbReference type="SUPFAM" id="SSF53098">
    <property type="entry name" value="Ribonuclease H-like"/>
    <property type="match status" value="1"/>
</dbReference>
<dbReference type="Pfam" id="PF13456">
    <property type="entry name" value="RVT_3"/>
    <property type="match status" value="1"/>
</dbReference>
<sequence length="417" mass="47508">MRALEHDEEDFFVPRIFVAPKESNATRSTVEELEQTVLIKHLPDRKVYLGTGLTPELRAEFIQLLSNSIDYFAWSHLDMKDFVADFSPTLVPEVEKEILLKSGISSRVWTLFIDGATNVRGSGLGIVLKQPVGGIIRQSIKTTKLTNNKAEYEAMISGLELAKSLRDETVAAKCDSLLVVSQVNGSYEAQEDRMQRYLDKIQIALHRFKEWTLVHVPREKNCEVDALANLGSYAEKEDLLPKTVVQLFKSVVEEGHAEINSTSLTWEWRNKYIVYLKDGKLPTDHKELRAMRTKAAKFSLNENGALYRRTFDGPLEICLGPGDTDHVLREIHEGTCGNHSGPDSLVRKVIRVGYYWDSVEKDAREFVRKCNKCQRFAPMIHQPREQLHSVLSLWPFMKWGMHIVGPLPTAPDKARFI</sequence>
<dbReference type="Gene3D" id="1.10.340.70">
    <property type="match status" value="1"/>
</dbReference>
<reference evidence="2" key="1">
    <citation type="submission" date="2025-08" db="UniProtKB">
        <authorList>
            <consortium name="RefSeq"/>
        </authorList>
    </citation>
    <scope>IDENTIFICATION</scope>
</reference>
<dbReference type="CDD" id="cd09279">
    <property type="entry name" value="RNase_HI_like"/>
    <property type="match status" value="1"/>
</dbReference>
<proteinExistence type="predicted"/>
<dbReference type="PaxDb" id="4097-A0A1S3YDW3"/>
<name>A0A1S3YDW3_TOBAC</name>
<dbReference type="Gene3D" id="3.30.420.10">
    <property type="entry name" value="Ribonuclease H-like superfamily/Ribonuclease H"/>
    <property type="match status" value="1"/>
</dbReference>
<gene>
    <name evidence="2" type="primary">LOC107775030</name>
</gene>
<dbReference type="InterPro" id="IPR041588">
    <property type="entry name" value="Integrase_H2C2"/>
</dbReference>
<dbReference type="PANTHER" id="PTHR48475:SF2">
    <property type="entry name" value="RIBONUCLEASE H"/>
    <property type="match status" value="1"/>
</dbReference>
<dbReference type="InterPro" id="IPR002156">
    <property type="entry name" value="RNaseH_domain"/>
</dbReference>
<dbReference type="AlphaFoldDB" id="A0A1S3YDW3"/>
<feature type="domain" description="RNase H type-1" evidence="1">
    <location>
        <begin position="105"/>
        <end position="233"/>
    </location>
</feature>